<gene>
    <name evidence="1" type="ORF">CFP56_032629</name>
</gene>
<evidence type="ECO:0000313" key="1">
    <source>
        <dbReference type="EMBL" id="KAK7825947.1"/>
    </source>
</evidence>
<evidence type="ECO:0000313" key="2">
    <source>
        <dbReference type="Proteomes" id="UP000237347"/>
    </source>
</evidence>
<reference evidence="1 2" key="1">
    <citation type="journal article" date="2018" name="Sci. Data">
        <title>The draft genome sequence of cork oak.</title>
        <authorList>
            <person name="Ramos A.M."/>
            <person name="Usie A."/>
            <person name="Barbosa P."/>
            <person name="Barros P.M."/>
            <person name="Capote T."/>
            <person name="Chaves I."/>
            <person name="Simoes F."/>
            <person name="Abreu I."/>
            <person name="Carrasquinho I."/>
            <person name="Faro C."/>
            <person name="Guimaraes J.B."/>
            <person name="Mendonca D."/>
            <person name="Nobrega F."/>
            <person name="Rodrigues L."/>
            <person name="Saibo N.J.M."/>
            <person name="Varela M.C."/>
            <person name="Egas C."/>
            <person name="Matos J."/>
            <person name="Miguel C.M."/>
            <person name="Oliveira M.M."/>
            <person name="Ricardo C.P."/>
            <person name="Goncalves S."/>
        </authorList>
    </citation>
    <scope>NUCLEOTIDE SEQUENCE [LARGE SCALE GENOMIC DNA]</scope>
    <source>
        <strain evidence="2">cv. HL8</strain>
    </source>
</reference>
<dbReference type="Gene3D" id="3.40.462.20">
    <property type="match status" value="1"/>
</dbReference>
<dbReference type="EMBL" id="PKMF04000559">
    <property type="protein sequence ID" value="KAK7825947.1"/>
    <property type="molecule type" value="Genomic_DNA"/>
</dbReference>
<dbReference type="PANTHER" id="PTHR32448">
    <property type="entry name" value="OS08G0158400 PROTEIN"/>
    <property type="match status" value="1"/>
</dbReference>
<dbReference type="Proteomes" id="UP000237347">
    <property type="component" value="Unassembled WGS sequence"/>
</dbReference>
<organism evidence="1 2">
    <name type="scientific">Quercus suber</name>
    <name type="common">Cork oak</name>
    <dbReference type="NCBI Taxonomy" id="58331"/>
    <lineage>
        <taxon>Eukaryota</taxon>
        <taxon>Viridiplantae</taxon>
        <taxon>Streptophyta</taxon>
        <taxon>Embryophyta</taxon>
        <taxon>Tracheophyta</taxon>
        <taxon>Spermatophyta</taxon>
        <taxon>Magnoliopsida</taxon>
        <taxon>eudicotyledons</taxon>
        <taxon>Gunneridae</taxon>
        <taxon>Pentapetalae</taxon>
        <taxon>rosids</taxon>
        <taxon>fabids</taxon>
        <taxon>Fagales</taxon>
        <taxon>Fagaceae</taxon>
        <taxon>Quercus</taxon>
    </lineage>
</organism>
<protein>
    <submittedName>
        <fullName evidence="1">Berberine bridge enzyme-like 13</fullName>
    </submittedName>
</protein>
<sequence length="121" mass="13626">MEVGEAGIMIWTPYGGRMSRISPSETPFPHRKGILYSIQYYSKWQEKGNVAGPSIWAGLTSCTLHDSFCFQIPKSSYLNYRDLDIGINTIGTFAEAKCKRQGRPENYFKNEQSIVAPPDPS</sequence>
<name>A0AAW0JG25_QUESU</name>
<accession>A0AAW0JG25</accession>
<keyword evidence="2" id="KW-1185">Reference proteome</keyword>
<comment type="caution">
    <text evidence="1">The sequence shown here is derived from an EMBL/GenBank/DDBJ whole genome shotgun (WGS) entry which is preliminary data.</text>
</comment>
<dbReference type="AlphaFoldDB" id="A0AAW0JG25"/>
<proteinExistence type="predicted"/>